<dbReference type="InterPro" id="IPR015797">
    <property type="entry name" value="NUDIX_hydrolase-like_dom_sf"/>
</dbReference>
<dbReference type="Pfam" id="PF00293">
    <property type="entry name" value="NUDIX"/>
    <property type="match status" value="1"/>
</dbReference>
<dbReference type="Proteomes" id="UP000316125">
    <property type="component" value="Chromosome"/>
</dbReference>
<evidence type="ECO:0000259" key="2">
    <source>
        <dbReference type="PROSITE" id="PS51462"/>
    </source>
</evidence>
<dbReference type="SUPFAM" id="SSF55811">
    <property type="entry name" value="Nudix"/>
    <property type="match status" value="1"/>
</dbReference>
<sequence length="140" mass="15122">MVEKAVCYVIAENRLLVFTHDDTDMLATGVQVPAGTVRQGESAAGAAERELFEETGLRGTVTRRLGTDLYDLSPAREEMALRHFFQLEIPDPDVTAVWQAGEADPATGDSPISWTCRWLPLSQAHVLAAGLGARLGAATR</sequence>
<name>A0A4Y5YVW6_9MICO</name>
<evidence type="ECO:0000313" key="4">
    <source>
        <dbReference type="Proteomes" id="UP000316125"/>
    </source>
</evidence>
<dbReference type="EMBL" id="CP041040">
    <property type="protein sequence ID" value="QDE36565.1"/>
    <property type="molecule type" value="Genomic_DNA"/>
</dbReference>
<dbReference type="PROSITE" id="PS00893">
    <property type="entry name" value="NUDIX_BOX"/>
    <property type="match status" value="1"/>
</dbReference>
<evidence type="ECO:0000313" key="3">
    <source>
        <dbReference type="EMBL" id="QDE36565.1"/>
    </source>
</evidence>
<dbReference type="InterPro" id="IPR000086">
    <property type="entry name" value="NUDIX_hydrolase_dom"/>
</dbReference>
<dbReference type="InterPro" id="IPR020084">
    <property type="entry name" value="NUDIX_hydrolase_CS"/>
</dbReference>
<dbReference type="PROSITE" id="PS51462">
    <property type="entry name" value="NUDIX"/>
    <property type="match status" value="1"/>
</dbReference>
<accession>A0A4Y5YVW6</accession>
<reference evidence="3 4" key="1">
    <citation type="submission" date="2019-06" db="EMBL/GenBank/DDBJ databases">
        <title>Complete genome of Microbacterium foliorum M2.</title>
        <authorList>
            <person name="Cao G."/>
        </authorList>
    </citation>
    <scope>NUCLEOTIDE SEQUENCE [LARGE SCALE GENOMIC DNA]</scope>
    <source>
        <strain evidence="3 4">M2</strain>
    </source>
</reference>
<dbReference type="GO" id="GO:0016787">
    <property type="term" value="F:hydrolase activity"/>
    <property type="evidence" value="ECO:0007669"/>
    <property type="project" value="UniProtKB-KW"/>
</dbReference>
<dbReference type="PANTHER" id="PTHR43222:SF2">
    <property type="entry name" value="NUDIX HYDROLASE 23, CHLOROPLASTIC"/>
    <property type="match status" value="1"/>
</dbReference>
<protein>
    <submittedName>
        <fullName evidence="3">NUDIX domain-containing protein</fullName>
    </submittedName>
</protein>
<keyword evidence="1" id="KW-0378">Hydrolase</keyword>
<evidence type="ECO:0000256" key="1">
    <source>
        <dbReference type="ARBA" id="ARBA00022801"/>
    </source>
</evidence>
<proteinExistence type="predicted"/>
<gene>
    <name evidence="3" type="ORF">FIV50_06980</name>
</gene>
<dbReference type="OrthoDB" id="177518at2"/>
<dbReference type="Gene3D" id="3.90.79.10">
    <property type="entry name" value="Nucleoside Triphosphate Pyrophosphohydrolase"/>
    <property type="match status" value="1"/>
</dbReference>
<dbReference type="AlphaFoldDB" id="A0A4Y5YVW6"/>
<feature type="domain" description="Nudix hydrolase" evidence="2">
    <location>
        <begin position="1"/>
        <end position="140"/>
    </location>
</feature>
<organism evidence="3 4">
    <name type="scientific">Microbacterium foliorum</name>
    <dbReference type="NCBI Taxonomy" id="104336"/>
    <lineage>
        <taxon>Bacteria</taxon>
        <taxon>Bacillati</taxon>
        <taxon>Actinomycetota</taxon>
        <taxon>Actinomycetes</taxon>
        <taxon>Micrococcales</taxon>
        <taxon>Microbacteriaceae</taxon>
        <taxon>Microbacterium</taxon>
    </lineage>
</organism>
<dbReference type="PANTHER" id="PTHR43222">
    <property type="entry name" value="NUDIX HYDROLASE 23"/>
    <property type="match status" value="1"/>
</dbReference>